<dbReference type="Pfam" id="PF00534">
    <property type="entry name" value="Glycos_transf_1"/>
    <property type="match status" value="1"/>
</dbReference>
<organism evidence="3 4">
    <name type="scientific">Mucilaginibacter ginsenosidivorax</name>
    <dbReference type="NCBI Taxonomy" id="862126"/>
    <lineage>
        <taxon>Bacteria</taxon>
        <taxon>Pseudomonadati</taxon>
        <taxon>Bacteroidota</taxon>
        <taxon>Sphingobacteriia</taxon>
        <taxon>Sphingobacteriales</taxon>
        <taxon>Sphingobacteriaceae</taxon>
        <taxon>Mucilaginibacter</taxon>
    </lineage>
</organism>
<evidence type="ECO:0000313" key="4">
    <source>
        <dbReference type="Proteomes" id="UP000321362"/>
    </source>
</evidence>
<dbReference type="NCBIfam" id="NF046085">
    <property type="entry name" value="XrtY_assoc_Gly1"/>
    <property type="match status" value="1"/>
</dbReference>
<gene>
    <name evidence="3" type="ORF">FSB76_18915</name>
</gene>
<keyword evidence="3" id="KW-0808">Transferase</keyword>
<dbReference type="Gene3D" id="3.40.50.2000">
    <property type="entry name" value="Glycogen Phosphorylase B"/>
    <property type="match status" value="2"/>
</dbReference>
<dbReference type="SUPFAM" id="SSF53756">
    <property type="entry name" value="UDP-Glycosyltransferase/glycogen phosphorylase"/>
    <property type="match status" value="1"/>
</dbReference>
<dbReference type="Pfam" id="PF13439">
    <property type="entry name" value="Glyco_transf_4"/>
    <property type="match status" value="1"/>
</dbReference>
<dbReference type="OrthoDB" id="9790710at2"/>
<protein>
    <submittedName>
        <fullName evidence="3">Glycosyltransferase</fullName>
    </submittedName>
</protein>
<dbReference type="PANTHER" id="PTHR12526">
    <property type="entry name" value="GLYCOSYLTRANSFERASE"/>
    <property type="match status" value="1"/>
</dbReference>
<proteinExistence type="predicted"/>
<evidence type="ECO:0000259" key="2">
    <source>
        <dbReference type="Pfam" id="PF13439"/>
    </source>
</evidence>
<sequence>MRILQISAAYKPAYIYGGPTMSVAMLCEQLANAGCKVSVFATTANGVSELDVTPNQTVTIDGVSVIYFKRITKDHSHLSPALLTAVWRNVKTYDAVHVHAWWNLVSVLSCFIAVMRGVPVVVSPRGTLSPYSFQNKNRFIKLLIHNLLSKPVLKRCHIHATSLRESEAVGSIITPKSSTTIPNFVKLPVDRPATKNPVAAPIKLLFFSRIEEKKGLDLLINALPLIQAKYHLTIAGSGGQDYVDSLKQLAADNGVSNKITWAGFINEKKFEVLQKHHLFVLPSYDENFGNAVIESLSVGTPVLISKQVGLADYVDKNKLGWLCETSAVSVAEMIDQLAVLPLEMERISRQAPGIIDSDFSTDSLVEKYIGFYTKIAKKH</sequence>
<dbReference type="InterPro" id="IPR028098">
    <property type="entry name" value="Glyco_trans_4-like_N"/>
</dbReference>
<dbReference type="EMBL" id="CP042437">
    <property type="protein sequence ID" value="QEC77907.1"/>
    <property type="molecule type" value="Genomic_DNA"/>
</dbReference>
<dbReference type="GO" id="GO:0016757">
    <property type="term" value="F:glycosyltransferase activity"/>
    <property type="evidence" value="ECO:0007669"/>
    <property type="project" value="InterPro"/>
</dbReference>
<dbReference type="KEGG" id="mgk:FSB76_18915"/>
<reference evidence="3 4" key="1">
    <citation type="journal article" date="2013" name="J. Microbiol.">
        <title>Mucilaginibacter ginsenosidivorax sp. nov., with ginsenoside converting activity isolated from sediment.</title>
        <authorList>
            <person name="Kim J.K."/>
            <person name="Choi T.E."/>
            <person name="Liu Q.M."/>
            <person name="Park H.Y."/>
            <person name="Yi T.H."/>
            <person name="Yoon M.H."/>
            <person name="Kim S.C."/>
            <person name="Im W.T."/>
        </authorList>
    </citation>
    <scope>NUCLEOTIDE SEQUENCE [LARGE SCALE GENOMIC DNA]</scope>
    <source>
        <strain evidence="3 4">KHI28</strain>
    </source>
</reference>
<dbReference type="InterPro" id="IPR001296">
    <property type="entry name" value="Glyco_trans_1"/>
</dbReference>
<accession>A0A5B8W3A1</accession>
<feature type="domain" description="Glycosyl transferase family 1" evidence="1">
    <location>
        <begin position="201"/>
        <end position="351"/>
    </location>
</feature>
<name>A0A5B8W3A1_9SPHI</name>
<dbReference type="AlphaFoldDB" id="A0A5B8W3A1"/>
<feature type="domain" description="Glycosyltransferase subfamily 4-like N-terminal" evidence="2">
    <location>
        <begin position="16"/>
        <end position="186"/>
    </location>
</feature>
<evidence type="ECO:0000313" key="3">
    <source>
        <dbReference type="EMBL" id="QEC77907.1"/>
    </source>
</evidence>
<dbReference type="Proteomes" id="UP000321362">
    <property type="component" value="Chromosome"/>
</dbReference>
<dbReference type="RefSeq" id="WP_147056032.1">
    <property type="nucleotide sequence ID" value="NZ_CP042437.1"/>
</dbReference>
<keyword evidence="4" id="KW-1185">Reference proteome</keyword>
<evidence type="ECO:0000259" key="1">
    <source>
        <dbReference type="Pfam" id="PF00534"/>
    </source>
</evidence>